<comment type="caution">
    <text evidence="1">The sequence shown here is derived from an EMBL/GenBank/DDBJ whole genome shotgun (WGS) entry which is preliminary data.</text>
</comment>
<organism evidence="1">
    <name type="scientific">Hexamita inflata</name>
    <dbReference type="NCBI Taxonomy" id="28002"/>
    <lineage>
        <taxon>Eukaryota</taxon>
        <taxon>Metamonada</taxon>
        <taxon>Diplomonadida</taxon>
        <taxon>Hexamitidae</taxon>
        <taxon>Hexamitinae</taxon>
        <taxon>Hexamita</taxon>
    </lineage>
</organism>
<proteinExistence type="predicted"/>
<dbReference type="AlphaFoldDB" id="A0AA86NDV3"/>
<keyword evidence="3" id="KW-1185">Reference proteome</keyword>
<name>A0AA86NDV3_9EUKA</name>
<evidence type="ECO:0000313" key="1">
    <source>
        <dbReference type="EMBL" id="CAI9917957.1"/>
    </source>
</evidence>
<sequence length="123" mass="14117">MLKLDKYYVSTYDFIQYRNQSCILYTAVQGTVSKQNLYGTAKQQPYLELTQSLSTCTKNVFQQKYFVHLSCISWLAGRIIWRCVVLATILRKVALQGADAVYDFCYKKFSSTYAFGDGSYSCS</sequence>
<evidence type="ECO:0000313" key="2">
    <source>
        <dbReference type="EMBL" id="CAL6081901.1"/>
    </source>
</evidence>
<reference evidence="1" key="1">
    <citation type="submission" date="2023-06" db="EMBL/GenBank/DDBJ databases">
        <authorList>
            <person name="Kurt Z."/>
        </authorList>
    </citation>
    <scope>NUCLEOTIDE SEQUENCE</scope>
</reference>
<accession>A0AA86NDV3</accession>
<dbReference type="Proteomes" id="UP001642409">
    <property type="component" value="Unassembled WGS sequence"/>
</dbReference>
<reference evidence="2 3" key="2">
    <citation type="submission" date="2024-07" db="EMBL/GenBank/DDBJ databases">
        <authorList>
            <person name="Akdeniz Z."/>
        </authorList>
    </citation>
    <scope>NUCLEOTIDE SEQUENCE [LARGE SCALE GENOMIC DNA]</scope>
</reference>
<dbReference type="EMBL" id="CAXDID020000357">
    <property type="protein sequence ID" value="CAL6081901.1"/>
    <property type="molecule type" value="Genomic_DNA"/>
</dbReference>
<gene>
    <name evidence="1" type="ORF">HINF_LOCUS5602</name>
    <name evidence="2" type="ORF">HINF_LOCUS60693</name>
</gene>
<dbReference type="EMBL" id="CATOUU010000145">
    <property type="protein sequence ID" value="CAI9917957.1"/>
    <property type="molecule type" value="Genomic_DNA"/>
</dbReference>
<evidence type="ECO:0000313" key="3">
    <source>
        <dbReference type="Proteomes" id="UP001642409"/>
    </source>
</evidence>
<protein>
    <submittedName>
        <fullName evidence="2">Hypothetical_protein</fullName>
    </submittedName>
</protein>